<evidence type="ECO:0000313" key="4">
    <source>
        <dbReference type="Proteomes" id="UP000070612"/>
    </source>
</evidence>
<keyword evidence="2" id="KW-0472">Membrane</keyword>
<evidence type="ECO:0000256" key="1">
    <source>
        <dbReference type="SAM" id="MobiDB-lite"/>
    </source>
</evidence>
<dbReference type="PATRIC" id="fig|59750.3.peg.5789"/>
<sequence length="350" mass="38044">MAAYAALSLNYFADDIVLSGGPGSDYLEFHEVYSQFTFVEKCAFDIALRVIETERGITISLKDRANVVTDFVSCLRESSQGRVYYPEGVGATELADILRELAEPTIQPDVDKKDEPPEPKPTPDHPEPPPPPKRSRWRALIITATAVVVVASLLAAGWGIWRWGLSSGRHDRPPLIDAGPARSGVPLGTNVSIRMLATYKGSDGQPKTVETVSGIAPETPAIVTFPADPETAVLSLQLHLTLTERTEKADPDLKIAFGDNPLLPVGDTYRTDPEHPNGERVPALTVSPEDTHLKLGDTDTVYQFDAALGDPDDYWCGYNTKPMVVYATNGTDPMVVASLPVVVFKDCTSR</sequence>
<feature type="region of interest" description="Disordered" evidence="1">
    <location>
        <begin position="105"/>
        <end position="135"/>
    </location>
</feature>
<reference evidence="3 4" key="1">
    <citation type="submission" date="2015-07" db="EMBL/GenBank/DDBJ databases">
        <title>A draft genome sequence of Mycobacterium wolinskyi.</title>
        <authorList>
            <person name="de Man T.J."/>
            <person name="Perry K.A."/>
            <person name="Coulliette A.D."/>
            <person name="Jensen B."/>
            <person name="Toney N.C."/>
            <person name="Limbago B.M."/>
            <person name="Noble-Wang J."/>
        </authorList>
    </citation>
    <scope>NUCLEOTIDE SEQUENCE [LARGE SCALE GENOMIC DNA]</scope>
    <source>
        <strain evidence="3 4">CDC_01</strain>
    </source>
</reference>
<protein>
    <submittedName>
        <fullName evidence="3">Uncharacterized protein</fullName>
    </submittedName>
</protein>
<keyword evidence="2" id="KW-0812">Transmembrane</keyword>
<dbReference type="Proteomes" id="UP000070612">
    <property type="component" value="Unassembled WGS sequence"/>
</dbReference>
<gene>
    <name evidence="3" type="ORF">AFM11_35295</name>
</gene>
<dbReference type="EMBL" id="LGTW01000042">
    <property type="protein sequence ID" value="KWX19556.1"/>
    <property type="molecule type" value="Genomic_DNA"/>
</dbReference>
<dbReference type="AlphaFoldDB" id="A0A132PB66"/>
<evidence type="ECO:0000313" key="3">
    <source>
        <dbReference type="EMBL" id="KWX19556.1"/>
    </source>
</evidence>
<name>A0A132PB66_9MYCO</name>
<feature type="transmembrane region" description="Helical" evidence="2">
    <location>
        <begin position="139"/>
        <end position="161"/>
    </location>
</feature>
<accession>A0A132PB66</accession>
<proteinExistence type="predicted"/>
<comment type="caution">
    <text evidence="3">The sequence shown here is derived from an EMBL/GenBank/DDBJ whole genome shotgun (WGS) entry which is preliminary data.</text>
</comment>
<organism evidence="3 4">
    <name type="scientific">Mycolicibacterium wolinskyi</name>
    <dbReference type="NCBI Taxonomy" id="59750"/>
    <lineage>
        <taxon>Bacteria</taxon>
        <taxon>Bacillati</taxon>
        <taxon>Actinomycetota</taxon>
        <taxon>Actinomycetes</taxon>
        <taxon>Mycobacteriales</taxon>
        <taxon>Mycobacteriaceae</taxon>
        <taxon>Mycolicibacterium</taxon>
    </lineage>
</organism>
<evidence type="ECO:0000256" key="2">
    <source>
        <dbReference type="SAM" id="Phobius"/>
    </source>
</evidence>
<feature type="compositionally biased region" description="Basic and acidic residues" evidence="1">
    <location>
        <begin position="109"/>
        <end position="127"/>
    </location>
</feature>
<keyword evidence="2" id="KW-1133">Transmembrane helix</keyword>
<keyword evidence="4" id="KW-1185">Reference proteome</keyword>